<sequence>MDMTLQILVSLSTAMLTGLGIMSMFAPQKWWVTFQSHPMASLV</sequence>
<reference evidence="2 3" key="1">
    <citation type="submission" date="2014-09" db="EMBL/GenBank/DDBJ databases">
        <title>Vibrio maritimus JCM 19235. (C45) whole genome shotgun sequence.</title>
        <authorList>
            <person name="Sawabe T."/>
            <person name="Meirelles P."/>
            <person name="Nakanishi M."/>
            <person name="Sayaka M."/>
            <person name="Hattori M."/>
            <person name="Ohkuma M."/>
        </authorList>
    </citation>
    <scope>NUCLEOTIDE SEQUENCE [LARGE SCALE GENOMIC DNA]</scope>
    <source>
        <strain evidence="3">JCM19235</strain>
    </source>
</reference>
<keyword evidence="1" id="KW-0472">Membrane</keyword>
<dbReference type="AlphaFoldDB" id="A0A090S562"/>
<evidence type="ECO:0000313" key="2">
    <source>
        <dbReference type="EMBL" id="GAL22691.1"/>
    </source>
</evidence>
<evidence type="ECO:0000313" key="3">
    <source>
        <dbReference type="Proteomes" id="UP000029228"/>
    </source>
</evidence>
<dbReference type="EMBL" id="BBMR01000015">
    <property type="protein sequence ID" value="GAL22691.1"/>
    <property type="molecule type" value="Genomic_DNA"/>
</dbReference>
<dbReference type="Proteomes" id="UP000029228">
    <property type="component" value="Unassembled WGS sequence"/>
</dbReference>
<gene>
    <name evidence="2" type="ORF">JCM19235_4649</name>
</gene>
<dbReference type="STRING" id="990268.JCM19235_4649"/>
<keyword evidence="1" id="KW-0812">Transmembrane</keyword>
<feature type="transmembrane region" description="Helical" evidence="1">
    <location>
        <begin position="7"/>
        <end position="26"/>
    </location>
</feature>
<organism evidence="2 3">
    <name type="scientific">Vibrio maritimus</name>
    <dbReference type="NCBI Taxonomy" id="990268"/>
    <lineage>
        <taxon>Bacteria</taxon>
        <taxon>Pseudomonadati</taxon>
        <taxon>Pseudomonadota</taxon>
        <taxon>Gammaproteobacteria</taxon>
        <taxon>Vibrionales</taxon>
        <taxon>Vibrionaceae</taxon>
        <taxon>Vibrio</taxon>
    </lineage>
</organism>
<comment type="caution">
    <text evidence="2">The sequence shown here is derived from an EMBL/GenBank/DDBJ whole genome shotgun (WGS) entry which is preliminary data.</text>
</comment>
<proteinExistence type="predicted"/>
<protein>
    <submittedName>
        <fullName evidence="2">Uncharacterized protein</fullName>
    </submittedName>
</protein>
<name>A0A090S562_9VIBR</name>
<keyword evidence="1" id="KW-1133">Transmembrane helix</keyword>
<accession>A0A090S562</accession>
<evidence type="ECO:0000256" key="1">
    <source>
        <dbReference type="SAM" id="Phobius"/>
    </source>
</evidence>
<keyword evidence="3" id="KW-1185">Reference proteome</keyword>